<evidence type="ECO:0000256" key="3">
    <source>
        <dbReference type="ARBA" id="ARBA00022428"/>
    </source>
</evidence>
<dbReference type="NCBIfam" id="NF009926">
    <property type="entry name" value="PRK13387.1"/>
    <property type="match status" value="1"/>
</dbReference>
<dbReference type="NCBIfam" id="NF004752">
    <property type="entry name" value="PRK06080.1-4"/>
    <property type="match status" value="1"/>
</dbReference>
<evidence type="ECO:0000313" key="12">
    <source>
        <dbReference type="Proteomes" id="UP000321425"/>
    </source>
</evidence>
<dbReference type="PIRSF" id="PIRSF005355">
    <property type="entry name" value="UBIAD1"/>
    <property type="match status" value="1"/>
</dbReference>
<dbReference type="InterPro" id="IPR026046">
    <property type="entry name" value="UBIAD1"/>
</dbReference>
<dbReference type="OrthoDB" id="9767568at2"/>
<comment type="subcellular location">
    <subcellularLocation>
        <location evidence="1">Membrane</location>
        <topology evidence="1">Multi-pass membrane protein</topology>
    </subcellularLocation>
</comment>
<feature type="transmembrane region" description="Helical" evidence="8">
    <location>
        <begin position="12"/>
        <end position="32"/>
    </location>
</feature>
<dbReference type="GO" id="GO:0004659">
    <property type="term" value="F:prenyltransferase activity"/>
    <property type="evidence" value="ECO:0007669"/>
    <property type="project" value="InterPro"/>
</dbReference>
<feature type="transmembrane region" description="Helical" evidence="8">
    <location>
        <begin position="89"/>
        <end position="107"/>
    </location>
</feature>
<keyword evidence="5 8" id="KW-0812">Transmembrane</keyword>
<dbReference type="Proteomes" id="UP000321425">
    <property type="component" value="Unassembled WGS sequence"/>
</dbReference>
<keyword evidence="6 8" id="KW-1133">Transmembrane helix</keyword>
<proteinExistence type="predicted"/>
<keyword evidence="7 8" id="KW-0472">Membrane</keyword>
<dbReference type="GO" id="GO:0016020">
    <property type="term" value="C:membrane"/>
    <property type="evidence" value="ECO:0007669"/>
    <property type="project" value="UniProtKB-SubCell"/>
</dbReference>
<evidence type="ECO:0000313" key="10">
    <source>
        <dbReference type="EMBL" id="SEM01628.1"/>
    </source>
</evidence>
<dbReference type="PANTHER" id="PTHR13929">
    <property type="entry name" value="1,4-DIHYDROXY-2-NAPHTHOATE OCTAPRENYLTRANSFERASE"/>
    <property type="match status" value="1"/>
</dbReference>
<keyword evidence="4 10" id="KW-0808">Transferase</keyword>
<dbReference type="UniPathway" id="UPA00079"/>
<evidence type="ECO:0000256" key="6">
    <source>
        <dbReference type="ARBA" id="ARBA00022989"/>
    </source>
</evidence>
<evidence type="ECO:0000256" key="2">
    <source>
        <dbReference type="ARBA" id="ARBA00004863"/>
    </source>
</evidence>
<dbReference type="InterPro" id="IPR000537">
    <property type="entry name" value="UbiA_prenyltransferase"/>
</dbReference>
<dbReference type="RefSeq" id="WP_091488624.1">
    <property type="nucleotide sequence ID" value="NZ_BJUX01000017.1"/>
</dbReference>
<evidence type="ECO:0000256" key="1">
    <source>
        <dbReference type="ARBA" id="ARBA00004141"/>
    </source>
</evidence>
<organism evidence="10 11">
    <name type="scientific">Alkalibacterium putridalgicola</name>
    <dbReference type="NCBI Taxonomy" id="426703"/>
    <lineage>
        <taxon>Bacteria</taxon>
        <taxon>Bacillati</taxon>
        <taxon>Bacillota</taxon>
        <taxon>Bacilli</taxon>
        <taxon>Lactobacillales</taxon>
        <taxon>Carnobacteriaceae</taxon>
        <taxon>Alkalibacterium</taxon>
    </lineage>
</organism>
<protein>
    <submittedName>
        <fullName evidence="10">1,4-dihydroxy-2-naphthoate octaprenyltransferase</fullName>
    </submittedName>
</protein>
<feature type="transmembrane region" description="Helical" evidence="8">
    <location>
        <begin position="38"/>
        <end position="58"/>
    </location>
</feature>
<feature type="transmembrane region" description="Helical" evidence="8">
    <location>
        <begin position="288"/>
        <end position="312"/>
    </location>
</feature>
<dbReference type="Gene3D" id="1.10.357.140">
    <property type="entry name" value="UbiA prenyltransferase"/>
    <property type="match status" value="1"/>
</dbReference>
<dbReference type="EMBL" id="FOBL01000020">
    <property type="protein sequence ID" value="SEM01628.1"/>
    <property type="molecule type" value="Genomic_DNA"/>
</dbReference>
<reference evidence="10 11" key="1">
    <citation type="submission" date="2016-10" db="EMBL/GenBank/DDBJ databases">
        <authorList>
            <person name="de Groot N.N."/>
        </authorList>
    </citation>
    <scope>NUCLEOTIDE SEQUENCE [LARGE SCALE GENOMIC DNA]</scope>
    <source>
        <strain evidence="10 11">DSM 19182</strain>
    </source>
</reference>
<dbReference type="AlphaFoldDB" id="A0A1H7UYC1"/>
<evidence type="ECO:0000256" key="5">
    <source>
        <dbReference type="ARBA" id="ARBA00022692"/>
    </source>
</evidence>
<feature type="transmembrane region" description="Helical" evidence="8">
    <location>
        <begin position="144"/>
        <end position="162"/>
    </location>
</feature>
<evidence type="ECO:0000256" key="8">
    <source>
        <dbReference type="SAM" id="Phobius"/>
    </source>
</evidence>
<dbReference type="InterPro" id="IPR044878">
    <property type="entry name" value="UbiA_sf"/>
</dbReference>
<keyword evidence="12" id="KW-1185">Reference proteome</keyword>
<dbReference type="Pfam" id="PF01040">
    <property type="entry name" value="UbiA"/>
    <property type="match status" value="1"/>
</dbReference>
<dbReference type="GO" id="GO:0009234">
    <property type="term" value="P:menaquinone biosynthetic process"/>
    <property type="evidence" value="ECO:0007669"/>
    <property type="project" value="UniProtKB-UniPathway"/>
</dbReference>
<feature type="transmembrane region" description="Helical" evidence="8">
    <location>
        <begin position="182"/>
        <end position="201"/>
    </location>
</feature>
<reference evidence="9 12" key="2">
    <citation type="submission" date="2019-07" db="EMBL/GenBank/DDBJ databases">
        <title>Whole genome shotgun sequence of Alkalibacterium putridalgicola NBRC 103243.</title>
        <authorList>
            <person name="Hosoyama A."/>
            <person name="Uohara A."/>
            <person name="Ohji S."/>
            <person name="Ichikawa N."/>
        </authorList>
    </citation>
    <scope>NUCLEOTIDE SEQUENCE [LARGE SCALE GENOMIC DNA]</scope>
    <source>
        <strain evidence="9 12">NBRC 103243</strain>
    </source>
</reference>
<dbReference type="EMBL" id="BJUX01000017">
    <property type="protein sequence ID" value="GEK89557.1"/>
    <property type="molecule type" value="Genomic_DNA"/>
</dbReference>
<dbReference type="GO" id="GO:0042371">
    <property type="term" value="P:vitamin K biosynthetic process"/>
    <property type="evidence" value="ECO:0007669"/>
    <property type="project" value="TreeGrafter"/>
</dbReference>
<evidence type="ECO:0000256" key="4">
    <source>
        <dbReference type="ARBA" id="ARBA00022679"/>
    </source>
</evidence>
<keyword evidence="3" id="KW-0474">Menaquinone biosynthesis</keyword>
<dbReference type="Proteomes" id="UP000198548">
    <property type="component" value="Unassembled WGS sequence"/>
</dbReference>
<comment type="pathway">
    <text evidence="2">Quinol/quinone metabolism; menaquinone biosynthesis.</text>
</comment>
<evidence type="ECO:0000313" key="11">
    <source>
        <dbReference type="Proteomes" id="UP000198548"/>
    </source>
</evidence>
<feature type="transmembrane region" description="Helical" evidence="8">
    <location>
        <begin position="239"/>
        <end position="268"/>
    </location>
</feature>
<feature type="transmembrane region" description="Helical" evidence="8">
    <location>
        <begin position="113"/>
        <end position="132"/>
    </location>
</feature>
<evidence type="ECO:0000313" key="9">
    <source>
        <dbReference type="EMBL" id="GEK89557.1"/>
    </source>
</evidence>
<dbReference type="CDD" id="cd13962">
    <property type="entry name" value="PT_UbiA_UBIAD1"/>
    <property type="match status" value="1"/>
</dbReference>
<dbReference type="PANTHER" id="PTHR13929:SF0">
    <property type="entry name" value="UBIA PRENYLTRANSFERASE DOMAIN-CONTAINING PROTEIN 1"/>
    <property type="match status" value="1"/>
</dbReference>
<sequence length="313" mass="35251">MKVSVFMKLVEIQTKIASLFPFLLGVLFSAYYFSEFNFWNTLLFFVAMILFDMTTTAINNLMDFQKAKDKTYQQNVNIIGRTGLSEKKVIRLIFIMLGLSIVLGLILVYRTTFLLLAIGVVCFAIGIFYTFGPIPISRTPLGEILSGLTMGFGIFFIAVLINDSDGSLIRLAFEGPEFFLTGNLQAIFSVFLVSLPTVFLISNIMLANNTCDLEEDIVNHRFTLPFYIGKERAVLLFNLLMYLCYVIIALSVVLGYLHPLMLAVFITFPLIKKNLNAYNQKQIKTETFVVAIKNVVLFSSVEVGLLALSLFFV</sequence>
<dbReference type="STRING" id="426703.SAMN04488100_12036"/>
<accession>A0A1H7UYC1</accession>
<gene>
    <name evidence="9" type="ORF">APU01nite_15960</name>
    <name evidence="10" type="ORF">SAMN04488100_12036</name>
</gene>
<name>A0A1H7UYC1_9LACT</name>
<evidence type="ECO:0000256" key="7">
    <source>
        <dbReference type="ARBA" id="ARBA00023136"/>
    </source>
</evidence>